<dbReference type="EMBL" id="BOQE01000001">
    <property type="protein sequence ID" value="GIM44857.1"/>
    <property type="molecule type" value="Genomic_DNA"/>
</dbReference>
<dbReference type="InterPro" id="IPR007863">
    <property type="entry name" value="Peptidase_M16_C"/>
</dbReference>
<dbReference type="Pfam" id="PF05193">
    <property type="entry name" value="Peptidase_M16_C"/>
    <property type="match status" value="1"/>
</dbReference>
<organism evidence="3 4">
    <name type="scientific">Collibacillus ludicampi</name>
    <dbReference type="NCBI Taxonomy" id="2771369"/>
    <lineage>
        <taxon>Bacteria</taxon>
        <taxon>Bacillati</taxon>
        <taxon>Bacillota</taxon>
        <taxon>Bacilli</taxon>
        <taxon>Bacillales</taxon>
        <taxon>Alicyclobacillaceae</taxon>
        <taxon>Collibacillus</taxon>
    </lineage>
</organism>
<dbReference type="InterPro" id="IPR011765">
    <property type="entry name" value="Pept_M16_N"/>
</dbReference>
<dbReference type="Gene3D" id="3.30.830.10">
    <property type="entry name" value="Metalloenzyme, LuxS/M16 peptidase-like"/>
    <property type="match status" value="2"/>
</dbReference>
<dbReference type="RefSeq" id="WP_282198109.1">
    <property type="nucleotide sequence ID" value="NZ_BOQE01000001.1"/>
</dbReference>
<dbReference type="NCBIfam" id="NF047421">
    <property type="entry name" value="YfmH_fam"/>
    <property type="match status" value="1"/>
</dbReference>
<comment type="caution">
    <text evidence="3">The sequence shown here is derived from an EMBL/GenBank/DDBJ whole genome shotgun (WGS) entry which is preliminary data.</text>
</comment>
<sequence length="427" mass="49421">MHEKTYGQLGETIFQETLDNGLQVYVLPKPDFKQAFATFSTKYGSIDREFVIPGEDQPTVVPDGIAHFLEHKMFEREEGDVFNLYAKYGASANAFTSFDITTYLFSATDHIMENIEILLNMCQETYLTDENVEKEKGIIGQEIRMYDDNPEWRSYFGVLQGLFKNHPIKIDIAGTIDSISQITKEMLTTCFQTFYHPSNMAFFIVGPVKPEEVIEKIRENQAKKTFSRQAEIKRFFPEEPPTVANPRVETHLSVSLPRCLFGYKEVNPGVSGRSLLEREMVTAVVFDCLFSRSAELFNLLYNEGLIDRGFSWEYEVTPTYGFSVIGGNTKDPDRLMQTIQDYIEKTKERGITEEDFQRSRKKMIGKFLEGLDSPRYIARNFTSYRFKDVDFFDTLPILQEMTLDMVNDRLRNYFLQDAQAVSIVWPK</sequence>
<evidence type="ECO:0000259" key="2">
    <source>
        <dbReference type="Pfam" id="PF05193"/>
    </source>
</evidence>
<proteinExistence type="predicted"/>
<evidence type="ECO:0000313" key="3">
    <source>
        <dbReference type="EMBL" id="GIM44857.1"/>
    </source>
</evidence>
<dbReference type="InterPro" id="IPR050361">
    <property type="entry name" value="MPP/UQCRC_Complex"/>
</dbReference>
<dbReference type="AlphaFoldDB" id="A0AAV4LAK4"/>
<protein>
    <submittedName>
        <fullName evidence="3">Peptidase M16</fullName>
    </submittedName>
</protein>
<evidence type="ECO:0000259" key="1">
    <source>
        <dbReference type="Pfam" id="PF00675"/>
    </source>
</evidence>
<reference evidence="3" key="1">
    <citation type="journal article" date="2023" name="Int. J. Syst. Evol. Microbiol.">
        <title>Collibacillus ludicampi gen. nov., sp. nov., a new soil bacterium of the family Alicyclobacillaceae.</title>
        <authorList>
            <person name="Jojima T."/>
            <person name="Ioku Y."/>
            <person name="Fukuta Y."/>
            <person name="Shirasaka N."/>
            <person name="Matsumura Y."/>
            <person name="Mori M."/>
        </authorList>
    </citation>
    <scope>NUCLEOTIDE SEQUENCE</scope>
    <source>
        <strain evidence="3">TP075</strain>
    </source>
</reference>
<feature type="domain" description="Peptidase M16 N-terminal" evidence="1">
    <location>
        <begin position="63"/>
        <end position="172"/>
    </location>
</feature>
<dbReference type="InterPro" id="IPR011249">
    <property type="entry name" value="Metalloenz_LuxS/M16"/>
</dbReference>
<dbReference type="Proteomes" id="UP001057291">
    <property type="component" value="Unassembled WGS sequence"/>
</dbReference>
<dbReference type="PANTHER" id="PTHR11851">
    <property type="entry name" value="METALLOPROTEASE"/>
    <property type="match status" value="1"/>
</dbReference>
<dbReference type="Pfam" id="PF00675">
    <property type="entry name" value="Peptidase_M16"/>
    <property type="match status" value="1"/>
</dbReference>
<dbReference type="SUPFAM" id="SSF63411">
    <property type="entry name" value="LuxS/MPP-like metallohydrolase"/>
    <property type="match status" value="2"/>
</dbReference>
<name>A0AAV4LAK4_9BACL</name>
<feature type="domain" description="Peptidase M16 C-terminal" evidence="2">
    <location>
        <begin position="182"/>
        <end position="362"/>
    </location>
</feature>
<accession>A0AAV4LAK4</accession>
<dbReference type="GO" id="GO:0046872">
    <property type="term" value="F:metal ion binding"/>
    <property type="evidence" value="ECO:0007669"/>
    <property type="project" value="InterPro"/>
</dbReference>
<gene>
    <name evidence="3" type="ORF">DNHGIG_04060</name>
</gene>
<evidence type="ECO:0000313" key="4">
    <source>
        <dbReference type="Proteomes" id="UP001057291"/>
    </source>
</evidence>
<dbReference type="PANTHER" id="PTHR11851:SF134">
    <property type="entry name" value="ZINC-DEPENDENT PROTEASE"/>
    <property type="match status" value="1"/>
</dbReference>
<keyword evidence="4" id="KW-1185">Reference proteome</keyword>